<gene>
    <name evidence="5" type="ORF">NW766_001749</name>
</gene>
<dbReference type="PROSITE" id="PS50075">
    <property type="entry name" value="CARRIER"/>
    <property type="match status" value="1"/>
</dbReference>
<dbReference type="PANTHER" id="PTHR43439">
    <property type="entry name" value="PHENYLACETATE-COENZYME A LIGASE"/>
    <property type="match status" value="1"/>
</dbReference>
<dbReference type="InterPro" id="IPR000873">
    <property type="entry name" value="AMP-dep_synth/lig_dom"/>
</dbReference>
<accession>A0A9W8PZB5</accession>
<dbReference type="InterPro" id="IPR013120">
    <property type="entry name" value="FAR_NAD-bd"/>
</dbReference>
<evidence type="ECO:0000259" key="4">
    <source>
        <dbReference type="PROSITE" id="PS50075"/>
    </source>
</evidence>
<dbReference type="InterPro" id="IPR042099">
    <property type="entry name" value="ANL_N_sf"/>
</dbReference>
<dbReference type="InterPro" id="IPR020845">
    <property type="entry name" value="AMP-binding_CS"/>
</dbReference>
<sequence>MSPLDMQQTEAPAPGGFSALMQRQHEKQSENHVLVKLIEKIASEDPQRPFLSIPSSDNAQRGWKPVTFQQFNSAIDYLAHSLSQSITRKPDDEEFPTIAYIGPSDVRYCIILFACIKAGFKALFISPRNTPAVQLSLFEDTKCNVLYCTESFEAVMKPCLEQRKMQLCIIDSIEHFLNVSSSPFPYEKSIDQARWDPLVVLHTSGSTGIPKPIVARQGMFCTLENMLRMGSLNGCPFHLDYWGGEGTKILLSMPMFHAAGVYATIAGIFTKTTTVMSLPNKPLGVDSVLESLEGSGAQGVVLPPSIVEGLAATEKGVEALLKLQFLKFAGGNLSPAVGDFLVEKGVKLNNLIASTESFPYALYHPTDPKLWQYFVFDSEAMNIDWRQRGPNEYEFVIVRKDMSDPGNQSVFYIFPELSEWSTKDIFQPHPTLKDHWLYKGRADDIIVFSNGEKLNPVSIEAAVAGHPLVNGALVVGQGRFQAALIVEPVEDAIPKDEEEKKEFIDKVWPTVDKSNSETVGHGRITKDLVAVADPALPFARAGKTTVQRAATVKLYEQFIKNLYEKAQGGGDDTTVALDLANEEALAQSIVTVFQTRLGVADLEVDRDFFSAGIDSLQIMNVTKILKIALQAANIDATHFEPRTVYQNPTAKELAGYILSGSPDATKEIKETESLISKYTENLPAVKSGKTLPADENQTVLITGTTGSLGAYMLHDLCSLPSVAKIIALNRAEDGGASRQPSINEARGLTQDFSKVVFLQADLSLPDFGLGQDKYDDLVDIADRIIHNAWPVNFNISVSSFESSIRGVRHLIDFSAAAAKHVPIVFISSIGTADGWKSSDPVPEEPLTDITLPQMGYGRSKLAASLILDNAVEKSGIHAASVRVGQIAGPRAQKGVWNKQEFIPSLIASSVYLGVLPDHLGPQQEVAWTPVEDISGLVLDIAGITTPKLVGDISGYFHGVNPSVADWSTLAPAVKNFYGNAMEIVSLEEWVEKLEASAKEKDVDMDKNPGVKLLDTYRGLLEGKKQGQFLRFEMERTKKASPTIRNAGPITEELMVNWCQQWGY</sequence>
<dbReference type="Proteomes" id="UP001152130">
    <property type="component" value="Unassembled WGS sequence"/>
</dbReference>
<dbReference type="InterPro" id="IPR009081">
    <property type="entry name" value="PP-bd_ACP"/>
</dbReference>
<dbReference type="Gene3D" id="1.10.1200.10">
    <property type="entry name" value="ACP-like"/>
    <property type="match status" value="1"/>
</dbReference>
<keyword evidence="6" id="KW-1185">Reference proteome</keyword>
<dbReference type="PROSITE" id="PS00455">
    <property type="entry name" value="AMP_BINDING"/>
    <property type="match status" value="1"/>
</dbReference>
<dbReference type="PANTHER" id="PTHR43439:SF2">
    <property type="entry name" value="ENZYME, PUTATIVE (JCVI)-RELATED"/>
    <property type="match status" value="1"/>
</dbReference>
<dbReference type="Gene3D" id="3.40.50.720">
    <property type="entry name" value="NAD(P)-binding Rossmann-like Domain"/>
    <property type="match status" value="1"/>
</dbReference>
<dbReference type="SUPFAM" id="SSF51735">
    <property type="entry name" value="NAD(P)-binding Rossmann-fold domains"/>
    <property type="match status" value="1"/>
</dbReference>
<evidence type="ECO:0000313" key="5">
    <source>
        <dbReference type="EMBL" id="KAJ4022702.1"/>
    </source>
</evidence>
<dbReference type="InterPro" id="IPR051414">
    <property type="entry name" value="Adenylate-forming_Reductase"/>
</dbReference>
<protein>
    <recommendedName>
        <fullName evidence="4">Carrier domain-containing protein</fullName>
    </recommendedName>
</protein>
<name>A0A9W8PZB5_9HYPO</name>
<dbReference type="Pfam" id="PF00550">
    <property type="entry name" value="PP-binding"/>
    <property type="match status" value="1"/>
</dbReference>
<feature type="domain" description="Carrier" evidence="4">
    <location>
        <begin position="580"/>
        <end position="661"/>
    </location>
</feature>
<evidence type="ECO:0000256" key="2">
    <source>
        <dbReference type="ARBA" id="ARBA00022553"/>
    </source>
</evidence>
<comment type="caution">
    <text evidence="5">The sequence shown here is derived from an EMBL/GenBank/DDBJ whole genome shotgun (WGS) entry which is preliminary data.</text>
</comment>
<dbReference type="Gene3D" id="3.40.50.12780">
    <property type="entry name" value="N-terminal domain of ligase-like"/>
    <property type="match status" value="1"/>
</dbReference>
<dbReference type="Pfam" id="PF00501">
    <property type="entry name" value="AMP-binding"/>
    <property type="match status" value="1"/>
</dbReference>
<evidence type="ECO:0000256" key="3">
    <source>
        <dbReference type="ARBA" id="ARBA00022857"/>
    </source>
</evidence>
<dbReference type="EMBL" id="JAPDHF010000002">
    <property type="protein sequence ID" value="KAJ4022702.1"/>
    <property type="molecule type" value="Genomic_DNA"/>
</dbReference>
<reference evidence="5" key="1">
    <citation type="submission" date="2022-10" db="EMBL/GenBank/DDBJ databases">
        <title>Fusarium specimens isolated from Avocado Roots.</title>
        <authorList>
            <person name="Stajich J."/>
            <person name="Roper C."/>
            <person name="Heimlech-Rivalta G."/>
        </authorList>
    </citation>
    <scope>NUCLEOTIDE SEQUENCE</scope>
    <source>
        <strain evidence="5">CF00143</strain>
    </source>
</reference>
<dbReference type="InterPro" id="IPR036736">
    <property type="entry name" value="ACP-like_sf"/>
</dbReference>
<dbReference type="Pfam" id="PF23562">
    <property type="entry name" value="AMP-binding_C_3"/>
    <property type="match status" value="1"/>
</dbReference>
<keyword evidence="2" id="KW-0597">Phosphoprotein</keyword>
<proteinExistence type="predicted"/>
<evidence type="ECO:0000256" key="1">
    <source>
        <dbReference type="ARBA" id="ARBA00022450"/>
    </source>
</evidence>
<dbReference type="Pfam" id="PF07993">
    <property type="entry name" value="NAD_binding_4"/>
    <property type="match status" value="1"/>
</dbReference>
<dbReference type="PROSITE" id="PS00012">
    <property type="entry name" value="PHOSPHOPANTETHEINE"/>
    <property type="match status" value="1"/>
</dbReference>
<dbReference type="AlphaFoldDB" id="A0A9W8PZB5"/>
<evidence type="ECO:0000313" key="6">
    <source>
        <dbReference type="Proteomes" id="UP001152130"/>
    </source>
</evidence>
<dbReference type="InterPro" id="IPR036291">
    <property type="entry name" value="NAD(P)-bd_dom_sf"/>
</dbReference>
<keyword evidence="1" id="KW-0596">Phosphopantetheine</keyword>
<dbReference type="SUPFAM" id="SSF47336">
    <property type="entry name" value="ACP-like"/>
    <property type="match status" value="1"/>
</dbReference>
<organism evidence="5 6">
    <name type="scientific">Fusarium irregulare</name>
    <dbReference type="NCBI Taxonomy" id="2494466"/>
    <lineage>
        <taxon>Eukaryota</taxon>
        <taxon>Fungi</taxon>
        <taxon>Dikarya</taxon>
        <taxon>Ascomycota</taxon>
        <taxon>Pezizomycotina</taxon>
        <taxon>Sordariomycetes</taxon>
        <taxon>Hypocreomycetidae</taxon>
        <taxon>Hypocreales</taxon>
        <taxon>Nectriaceae</taxon>
        <taxon>Fusarium</taxon>
        <taxon>Fusarium incarnatum-equiseti species complex</taxon>
    </lineage>
</organism>
<dbReference type="SUPFAM" id="SSF56801">
    <property type="entry name" value="Acetyl-CoA synthetase-like"/>
    <property type="match status" value="1"/>
</dbReference>
<dbReference type="InterPro" id="IPR006162">
    <property type="entry name" value="Ppantetheine_attach_site"/>
</dbReference>
<keyword evidence="3" id="KW-0521">NADP</keyword>